<feature type="region of interest" description="Disordered" evidence="1">
    <location>
        <begin position="122"/>
        <end position="163"/>
    </location>
</feature>
<gene>
    <name evidence="2" type="ORF">CCMP2556_LOCUS28146</name>
</gene>
<evidence type="ECO:0000256" key="1">
    <source>
        <dbReference type="SAM" id="MobiDB-lite"/>
    </source>
</evidence>
<sequence length="529" mass="59062">MDMWRTSKGRDELREKFAQHGDFGQLEVYVRKKHLKTASEGVQGGWYTKAALQKEGWTSKMIERAWAWAQTFPPGVRHRVNPVHGEEEIKIVLRETFENLSQDIEEVERCGTFTIQDGDEAGTLLQSDLPDPGDVAAGSGSGANANIPKPNVNATGVSDSDSSDDDLVNSFVQNFADGASAKSVLADATKTEKLLDKHGALSALWKLHALQIGFGPATNLLKKACRITQSEQLDTFYMVMKEEVKVVWQNEHYHFYFRFLGAKGDWPWLRSVYDLKTGFTSKVICHICHGTDWHNCGPTSAVRAWPYRGRAPVSPFKAGEVAAIRKMLPGGDDPYKIKIDLAHTWGIGYGKDEVASGLLFLSVRCGVFGGHGSPYQEQLDLAFDHFKSWCRANKKTSTLTSFAKEELKMKSLKTFPRGLGKGSDTGLIGAWLEAVLDSVTEDSIPAPCRDIFTVLKWGNRAGCRFFRILYGGQLWLSTEETKEAVKCGWNMTEAYGALARLAALQKWALWYIRPKLHMMQHVVKLGKVY</sequence>
<dbReference type="Proteomes" id="UP001642484">
    <property type="component" value="Unassembled WGS sequence"/>
</dbReference>
<comment type="caution">
    <text evidence="2">The sequence shown here is derived from an EMBL/GenBank/DDBJ whole genome shotgun (WGS) entry which is preliminary data.</text>
</comment>
<reference evidence="2 3" key="1">
    <citation type="submission" date="2024-02" db="EMBL/GenBank/DDBJ databases">
        <authorList>
            <person name="Chen Y."/>
            <person name="Shah S."/>
            <person name="Dougan E. K."/>
            <person name="Thang M."/>
            <person name="Chan C."/>
        </authorList>
    </citation>
    <scope>NUCLEOTIDE SEQUENCE [LARGE SCALE GENOMIC DNA]</scope>
</reference>
<dbReference type="EMBL" id="CAXAMN010021001">
    <property type="protein sequence ID" value="CAK9056932.1"/>
    <property type="molecule type" value="Genomic_DNA"/>
</dbReference>
<keyword evidence="3" id="KW-1185">Reference proteome</keyword>
<evidence type="ECO:0000313" key="3">
    <source>
        <dbReference type="Proteomes" id="UP001642484"/>
    </source>
</evidence>
<protein>
    <submittedName>
        <fullName evidence="2">Uncharacterized protein</fullName>
    </submittedName>
</protein>
<evidence type="ECO:0000313" key="2">
    <source>
        <dbReference type="EMBL" id="CAK9056932.1"/>
    </source>
</evidence>
<proteinExistence type="predicted"/>
<accession>A0ABP0N1L7</accession>
<organism evidence="2 3">
    <name type="scientific">Durusdinium trenchii</name>
    <dbReference type="NCBI Taxonomy" id="1381693"/>
    <lineage>
        <taxon>Eukaryota</taxon>
        <taxon>Sar</taxon>
        <taxon>Alveolata</taxon>
        <taxon>Dinophyceae</taxon>
        <taxon>Suessiales</taxon>
        <taxon>Symbiodiniaceae</taxon>
        <taxon>Durusdinium</taxon>
    </lineage>
</organism>
<name>A0ABP0N1L7_9DINO</name>
<feature type="compositionally biased region" description="Low complexity" evidence="1">
    <location>
        <begin position="136"/>
        <end position="146"/>
    </location>
</feature>